<proteinExistence type="predicted"/>
<feature type="transmembrane region" description="Helical" evidence="1">
    <location>
        <begin position="6"/>
        <end position="24"/>
    </location>
</feature>
<evidence type="ECO:0000259" key="2">
    <source>
        <dbReference type="Pfam" id="PF13472"/>
    </source>
</evidence>
<organism evidence="3 4">
    <name type="scientific">Thraustotheca clavata</name>
    <dbReference type="NCBI Taxonomy" id="74557"/>
    <lineage>
        <taxon>Eukaryota</taxon>
        <taxon>Sar</taxon>
        <taxon>Stramenopiles</taxon>
        <taxon>Oomycota</taxon>
        <taxon>Saprolegniomycetes</taxon>
        <taxon>Saprolegniales</taxon>
        <taxon>Achlyaceae</taxon>
        <taxon>Thraustotheca</taxon>
    </lineage>
</organism>
<accession>A0A1V9Z0I1</accession>
<dbReference type="STRING" id="74557.A0A1V9Z0I1"/>
<dbReference type="OrthoDB" id="671439at2759"/>
<keyword evidence="1" id="KW-0472">Membrane</keyword>
<dbReference type="Pfam" id="PF13472">
    <property type="entry name" value="Lipase_GDSL_2"/>
    <property type="match status" value="1"/>
</dbReference>
<name>A0A1V9Z0I1_9STRA</name>
<evidence type="ECO:0000313" key="3">
    <source>
        <dbReference type="EMBL" id="OQR91526.1"/>
    </source>
</evidence>
<keyword evidence="4" id="KW-1185">Reference proteome</keyword>
<dbReference type="PANTHER" id="PTHR14209">
    <property type="entry name" value="ISOAMYL ACETATE-HYDROLYZING ESTERASE 1"/>
    <property type="match status" value="1"/>
</dbReference>
<dbReference type="AlphaFoldDB" id="A0A1V9Z0I1"/>
<dbReference type="InterPro" id="IPR036514">
    <property type="entry name" value="SGNH_hydro_sf"/>
</dbReference>
<keyword evidence="1" id="KW-1133">Transmembrane helix</keyword>
<dbReference type="InterPro" id="IPR045136">
    <property type="entry name" value="Iah1-like"/>
</dbReference>
<keyword evidence="1" id="KW-0812">Transmembrane</keyword>
<dbReference type="PANTHER" id="PTHR14209:SF19">
    <property type="entry name" value="ISOAMYL ACETATE-HYDROLYZING ESTERASE 1 HOMOLOG"/>
    <property type="match status" value="1"/>
</dbReference>
<evidence type="ECO:0000313" key="4">
    <source>
        <dbReference type="Proteomes" id="UP000243217"/>
    </source>
</evidence>
<dbReference type="EMBL" id="JNBS01002412">
    <property type="protein sequence ID" value="OQR91526.1"/>
    <property type="molecule type" value="Genomic_DNA"/>
</dbReference>
<dbReference type="Proteomes" id="UP000243217">
    <property type="component" value="Unassembled WGS sequence"/>
</dbReference>
<evidence type="ECO:0000256" key="1">
    <source>
        <dbReference type="SAM" id="Phobius"/>
    </source>
</evidence>
<dbReference type="InterPro" id="IPR013830">
    <property type="entry name" value="SGNH_hydro"/>
</dbReference>
<gene>
    <name evidence="3" type="ORF">THRCLA_08957</name>
</gene>
<sequence length="129" mass="14123">MKVLDIISVVLIISGITCRIVLAIKISNSLATGAHIFLMIGDSITQLGANPSLLGFQSQVSQDYMSVYRGLSGWTTKKWCPLLPKLAREWQHKPPSLITIFLGANDAALPNITFSVPLEDYGTNLQYMA</sequence>
<feature type="domain" description="SGNH hydrolase-type esterase" evidence="2">
    <location>
        <begin position="40"/>
        <end position="126"/>
    </location>
</feature>
<reference evidence="3 4" key="1">
    <citation type="journal article" date="2014" name="Genome Biol. Evol.">
        <title>The secreted proteins of Achlya hypogyna and Thraustotheca clavata identify the ancestral oomycete secretome and reveal gene acquisitions by horizontal gene transfer.</title>
        <authorList>
            <person name="Misner I."/>
            <person name="Blouin N."/>
            <person name="Leonard G."/>
            <person name="Richards T.A."/>
            <person name="Lane C.E."/>
        </authorList>
    </citation>
    <scope>NUCLEOTIDE SEQUENCE [LARGE SCALE GENOMIC DNA]</scope>
    <source>
        <strain evidence="3 4">ATCC 34112</strain>
    </source>
</reference>
<protein>
    <recommendedName>
        <fullName evidence="2">SGNH hydrolase-type esterase domain-containing protein</fullName>
    </recommendedName>
</protein>
<dbReference type="Gene3D" id="3.40.50.1110">
    <property type="entry name" value="SGNH hydrolase"/>
    <property type="match status" value="1"/>
</dbReference>
<comment type="caution">
    <text evidence="3">The sequence shown here is derived from an EMBL/GenBank/DDBJ whole genome shotgun (WGS) entry which is preliminary data.</text>
</comment>
<dbReference type="SUPFAM" id="SSF52266">
    <property type="entry name" value="SGNH hydrolase"/>
    <property type="match status" value="1"/>
</dbReference>